<dbReference type="PANTHER" id="PTHR38453">
    <property type="entry name" value="CYTOPLASMIC PROTEIN-RELATED"/>
    <property type="match status" value="1"/>
</dbReference>
<dbReference type="RefSeq" id="WP_160986996.1">
    <property type="nucleotide sequence ID" value="NZ_WVTD01000017.1"/>
</dbReference>
<evidence type="ECO:0000313" key="1">
    <source>
        <dbReference type="EMBL" id="MYL99550.1"/>
    </source>
</evidence>
<sequence>MKQRDVMKRVRDMLRLMVGQPPYEAYLAHMAHHHPEAAPLTRLEFFRNREQARYGGAGGGKCC</sequence>
<dbReference type="AlphaFoldDB" id="A0A7X4K8T5"/>
<dbReference type="Pfam" id="PF04328">
    <property type="entry name" value="Sel_put"/>
    <property type="match status" value="1"/>
</dbReference>
<name>A0A7X4K8T5_9SPHN</name>
<keyword evidence="2" id="KW-1185">Reference proteome</keyword>
<comment type="caution">
    <text evidence="1">The sequence shown here is derived from an EMBL/GenBank/DDBJ whole genome shotgun (WGS) entry which is preliminary data.</text>
</comment>
<dbReference type="PANTHER" id="PTHR38453:SF1">
    <property type="entry name" value="CYTOPLASMIC PROTEIN"/>
    <property type="match status" value="1"/>
</dbReference>
<evidence type="ECO:0000313" key="2">
    <source>
        <dbReference type="Proteomes" id="UP000465810"/>
    </source>
</evidence>
<dbReference type="InterPro" id="IPR007423">
    <property type="entry name" value="Sel_put"/>
</dbReference>
<accession>A0A7X4K8T5</accession>
<protein>
    <submittedName>
        <fullName evidence="1">Putative selenoprotein</fullName>
    </submittedName>
</protein>
<proteinExistence type="predicted"/>
<dbReference type="EMBL" id="WVTD01000017">
    <property type="protein sequence ID" value="MYL99550.1"/>
    <property type="molecule type" value="Genomic_DNA"/>
</dbReference>
<organism evidence="1 2">
    <name type="scientific">Novosphingobium silvae</name>
    <dbReference type="NCBI Taxonomy" id="2692619"/>
    <lineage>
        <taxon>Bacteria</taxon>
        <taxon>Pseudomonadati</taxon>
        <taxon>Pseudomonadota</taxon>
        <taxon>Alphaproteobacteria</taxon>
        <taxon>Sphingomonadales</taxon>
        <taxon>Sphingomonadaceae</taxon>
        <taxon>Novosphingobium</taxon>
    </lineage>
</organism>
<gene>
    <name evidence="1" type="ORF">GR702_17430</name>
</gene>
<dbReference type="Proteomes" id="UP000465810">
    <property type="component" value="Unassembled WGS sequence"/>
</dbReference>
<reference evidence="1 2" key="1">
    <citation type="submission" date="2019-12" db="EMBL/GenBank/DDBJ databases">
        <authorList>
            <person name="Feng G."/>
            <person name="Zhu H."/>
        </authorList>
    </citation>
    <scope>NUCLEOTIDE SEQUENCE [LARGE SCALE GENOMIC DNA]</scope>
    <source>
        <strain evidence="1 2">FGD1</strain>
    </source>
</reference>